<organism evidence="1 2">
    <name type="scientific">Roseivivax lentus</name>
    <dbReference type="NCBI Taxonomy" id="633194"/>
    <lineage>
        <taxon>Bacteria</taxon>
        <taxon>Pseudomonadati</taxon>
        <taxon>Pseudomonadota</taxon>
        <taxon>Alphaproteobacteria</taxon>
        <taxon>Rhodobacterales</taxon>
        <taxon>Roseobacteraceae</taxon>
        <taxon>Roseivivax</taxon>
    </lineage>
</organism>
<gene>
    <name evidence="1" type="ORF">SAMN05421759_104164</name>
</gene>
<evidence type="ECO:0000313" key="1">
    <source>
        <dbReference type="EMBL" id="SIS83453.1"/>
    </source>
</evidence>
<dbReference type="EMBL" id="FTOQ01000004">
    <property type="protein sequence ID" value="SIS83453.1"/>
    <property type="molecule type" value="Genomic_DNA"/>
</dbReference>
<sequence length="36" mass="4174">MRTRRIITAGQAGLFPRARKTYNLCNADMEALSWFN</sequence>
<evidence type="ECO:0000313" key="2">
    <source>
        <dbReference type="Proteomes" id="UP000186684"/>
    </source>
</evidence>
<name>A0A1N7MBL1_9RHOB</name>
<proteinExistence type="predicted"/>
<keyword evidence="2" id="KW-1185">Reference proteome</keyword>
<dbReference type="AlphaFoldDB" id="A0A1N7MBL1"/>
<dbReference type="Proteomes" id="UP000186684">
    <property type="component" value="Unassembled WGS sequence"/>
</dbReference>
<reference evidence="2" key="1">
    <citation type="submission" date="2017-01" db="EMBL/GenBank/DDBJ databases">
        <authorList>
            <person name="Varghese N."/>
            <person name="Submissions S."/>
        </authorList>
    </citation>
    <scope>NUCLEOTIDE SEQUENCE [LARGE SCALE GENOMIC DNA]</scope>
    <source>
        <strain evidence="2">DSM 29430</strain>
    </source>
</reference>
<protein>
    <submittedName>
        <fullName evidence="1">Uncharacterized protein</fullName>
    </submittedName>
</protein>
<accession>A0A1N7MBL1</accession>